<dbReference type="Gene3D" id="3.30.420.40">
    <property type="match status" value="2"/>
</dbReference>
<keyword evidence="3" id="KW-0808">Transferase</keyword>
<dbReference type="PANTHER" id="PTHR43190">
    <property type="entry name" value="N-ACETYL-D-GLUCOSAMINE KINASE"/>
    <property type="match status" value="1"/>
</dbReference>
<dbReference type="CDD" id="cd24007">
    <property type="entry name" value="ASKHA_NBD_eukNAGK-like"/>
    <property type="match status" value="1"/>
</dbReference>
<dbReference type="InterPro" id="IPR002731">
    <property type="entry name" value="ATPase_BadF"/>
</dbReference>
<gene>
    <name evidence="3" type="ORF">Pen02_32150</name>
</gene>
<keyword evidence="4" id="KW-1185">Reference proteome</keyword>
<evidence type="ECO:0000313" key="3">
    <source>
        <dbReference type="EMBL" id="GIG88279.1"/>
    </source>
</evidence>
<accession>A0ABQ4E0N2</accession>
<dbReference type="InterPro" id="IPR052519">
    <property type="entry name" value="Euk-type_GlcNAc_Kinase"/>
</dbReference>
<protein>
    <submittedName>
        <fullName evidence="3">N-acetylglucosamine kinase</fullName>
    </submittedName>
</protein>
<keyword evidence="3" id="KW-0418">Kinase</keyword>
<evidence type="ECO:0000256" key="1">
    <source>
        <dbReference type="SAM" id="MobiDB-lite"/>
    </source>
</evidence>
<dbReference type="EMBL" id="BONW01000013">
    <property type="protein sequence ID" value="GIG88279.1"/>
    <property type="molecule type" value="Genomic_DNA"/>
</dbReference>
<evidence type="ECO:0000259" key="2">
    <source>
        <dbReference type="Pfam" id="PF01869"/>
    </source>
</evidence>
<dbReference type="PANTHER" id="PTHR43190:SF3">
    <property type="entry name" value="N-ACETYL-D-GLUCOSAMINE KINASE"/>
    <property type="match status" value="1"/>
</dbReference>
<dbReference type="SUPFAM" id="SSF53067">
    <property type="entry name" value="Actin-like ATPase domain"/>
    <property type="match status" value="2"/>
</dbReference>
<dbReference type="Pfam" id="PF01869">
    <property type="entry name" value="BcrAD_BadFG"/>
    <property type="match status" value="1"/>
</dbReference>
<feature type="region of interest" description="Disordered" evidence="1">
    <location>
        <begin position="329"/>
        <end position="356"/>
    </location>
</feature>
<feature type="domain" description="ATPase BadF/BadG/BcrA/BcrD type" evidence="2">
    <location>
        <begin position="19"/>
        <end position="305"/>
    </location>
</feature>
<reference evidence="3 4" key="1">
    <citation type="submission" date="2021-01" db="EMBL/GenBank/DDBJ databases">
        <title>Whole genome shotgun sequence of Plantactinospora endophytica NBRC 110450.</title>
        <authorList>
            <person name="Komaki H."/>
            <person name="Tamura T."/>
        </authorList>
    </citation>
    <scope>NUCLEOTIDE SEQUENCE [LARGE SCALE GENOMIC DNA]</scope>
    <source>
        <strain evidence="3 4">NBRC 110450</strain>
    </source>
</reference>
<name>A0ABQ4E0N2_9ACTN</name>
<organism evidence="3 4">
    <name type="scientific">Plantactinospora endophytica</name>
    <dbReference type="NCBI Taxonomy" id="673535"/>
    <lineage>
        <taxon>Bacteria</taxon>
        <taxon>Bacillati</taxon>
        <taxon>Actinomycetota</taxon>
        <taxon>Actinomycetes</taxon>
        <taxon>Micromonosporales</taxon>
        <taxon>Micromonosporaceae</taxon>
        <taxon>Plantactinospora</taxon>
    </lineage>
</organism>
<comment type="caution">
    <text evidence="3">The sequence shown here is derived from an EMBL/GenBank/DDBJ whole genome shotgun (WGS) entry which is preliminary data.</text>
</comment>
<dbReference type="Proteomes" id="UP000646749">
    <property type="component" value="Unassembled WGS sequence"/>
</dbReference>
<proteinExistence type="predicted"/>
<dbReference type="GO" id="GO:0016301">
    <property type="term" value="F:kinase activity"/>
    <property type="evidence" value="ECO:0007669"/>
    <property type="project" value="UniProtKB-KW"/>
</dbReference>
<evidence type="ECO:0000313" key="4">
    <source>
        <dbReference type="Proteomes" id="UP000646749"/>
    </source>
</evidence>
<sequence length="356" mass="35415">MTFSIGTPTIGTMVDALVLGADCGGTATRVVLATVDGRIVGRGRACAGNPVAADPAETAAALGEAVRAALHGHDPARVVGAVVGLAGVSRLAEPAVAAGYEAQWSRLGLTCPMSPVGDAVVAFAAGTAAPRGTVLIAGTGAVAAEVHDDTVGRVADGLGWLLGDEGSGFWLGLAAARSTARALYRGPPTSPLTRAVAAEIGASDPDAFVTRIYRRSRERLARLAPLVGAAARDGDPEAVAILDAAAERLAGTLLSLHPVPGPVVLAGGILAGVPEIRDAVQQRLTARLGRPGVPAGDPAAGAAWVAARRFLGYADPALHARLLAEAPGGLPGDDPGAQVAGAAGRPAGDRSTDEWA</sequence>
<feature type="compositionally biased region" description="Basic and acidic residues" evidence="1">
    <location>
        <begin position="347"/>
        <end position="356"/>
    </location>
</feature>
<dbReference type="InterPro" id="IPR043129">
    <property type="entry name" value="ATPase_NBD"/>
</dbReference>